<dbReference type="Proteomes" id="UP001578633">
    <property type="component" value="Chromosome 9"/>
</dbReference>
<protein>
    <submittedName>
        <fullName evidence="2">Uncharacterized protein</fullName>
    </submittedName>
</protein>
<organism evidence="2 3">
    <name type="scientific">Alternaria dauci</name>
    <dbReference type="NCBI Taxonomy" id="48095"/>
    <lineage>
        <taxon>Eukaryota</taxon>
        <taxon>Fungi</taxon>
        <taxon>Dikarya</taxon>
        <taxon>Ascomycota</taxon>
        <taxon>Pezizomycotina</taxon>
        <taxon>Dothideomycetes</taxon>
        <taxon>Pleosporomycetidae</taxon>
        <taxon>Pleosporales</taxon>
        <taxon>Pleosporineae</taxon>
        <taxon>Pleosporaceae</taxon>
        <taxon>Alternaria</taxon>
        <taxon>Alternaria sect. Porri</taxon>
    </lineage>
</organism>
<dbReference type="EMBL" id="JBHGVX010000009">
    <property type="protein sequence ID" value="KAL1792989.1"/>
    <property type="molecule type" value="Genomic_DNA"/>
</dbReference>
<reference evidence="2 3" key="1">
    <citation type="submission" date="2024-09" db="EMBL/GenBank/DDBJ databases">
        <title>T2T genomes of carrot and Alternaria dauci and their utility for understanding host-pathogen interaction during carrot leaf blight disease.</title>
        <authorList>
            <person name="Liu W."/>
            <person name="Xu S."/>
            <person name="Ou C."/>
            <person name="Liu X."/>
            <person name="Zhuang F."/>
            <person name="Deng X.W."/>
        </authorList>
    </citation>
    <scope>NUCLEOTIDE SEQUENCE [LARGE SCALE GENOMIC DNA]</scope>
    <source>
        <strain evidence="2 3">A2016</strain>
    </source>
</reference>
<gene>
    <name evidence="2" type="ORF">ACET3X_009496</name>
</gene>
<accession>A0ABR3UAU3</accession>
<feature type="region of interest" description="Disordered" evidence="1">
    <location>
        <begin position="1"/>
        <end position="51"/>
    </location>
</feature>
<feature type="region of interest" description="Disordered" evidence="1">
    <location>
        <begin position="76"/>
        <end position="186"/>
    </location>
</feature>
<feature type="compositionally biased region" description="Basic and acidic residues" evidence="1">
    <location>
        <begin position="95"/>
        <end position="107"/>
    </location>
</feature>
<comment type="caution">
    <text evidence="2">The sequence shown here is derived from an EMBL/GenBank/DDBJ whole genome shotgun (WGS) entry which is preliminary data.</text>
</comment>
<evidence type="ECO:0000313" key="3">
    <source>
        <dbReference type="Proteomes" id="UP001578633"/>
    </source>
</evidence>
<proteinExistence type="predicted"/>
<dbReference type="RefSeq" id="XP_069303573.1">
    <property type="nucleotide sequence ID" value="XM_069455697.1"/>
</dbReference>
<feature type="compositionally biased region" description="Basic residues" evidence="1">
    <location>
        <begin position="19"/>
        <end position="29"/>
    </location>
</feature>
<keyword evidence="3" id="KW-1185">Reference proteome</keyword>
<evidence type="ECO:0000313" key="2">
    <source>
        <dbReference type="EMBL" id="KAL1792989.1"/>
    </source>
</evidence>
<sequence>MARLSAPANATPKTDRKSSRLRGLFRQRSRSSAPSSPATLQKSPPPVVSSLLALPDVRPGFQQIGLLHSEQSMYSQQELGDGETVGSTAVEESELGAKDKTPIRDAGRWSNSNSARRSHAVLLTKSQTKRLLKTPPSFPRPAHSASPKRHAEEADRNCFGSEVAKSQDMSPRAAGDADKRSGLPLGSSHKIAEAMNNENISHVSDASIADPARCQTLPNSPIYPQHGGLIEDPNLEQYKTISIKRTNNFLKTARMSPQILRPIEIADEHGYSTLLDEDEPSPRKSFASNIFDDDSSLSQGIREYVTSKIAKALAKHNRKFQGDGNPMVSNINPLNLVIKIDATGFARTATSEGLMRDDRKIGDFPERFTIGPFEIGNAHLERDVQFGVMAMYAVALLCASLQGPKSLLLSLWKMAIVFGIYAAMLRQLHWTEDVDRDVLLVPVFFVASVTTGMGEQLLEQMRMMMVDVLAEAFERVARGCDMQVHTE</sequence>
<name>A0ABR3UAU3_9PLEO</name>
<evidence type="ECO:0000256" key="1">
    <source>
        <dbReference type="SAM" id="MobiDB-lite"/>
    </source>
</evidence>
<dbReference type="GeneID" id="96089818"/>